<sequence>MANRSPEMPGDQAANRLSAIRTSNVSASEVSSTASFNTSPSERPSIDVLKVNNALIILFERARQSISTCKDVIKFFHKRSSIERDYSKALQRAETSSLDNLEKSGGRVDSFVLQWQKVLEIHGKMGTSHYELSDRLTQMANDFTAFCEDRERVLKQIKEFDSQNRKQVEEAITSMEKTKHKYEVQSCEWERFLLKRNGRSDLSNQVAKFRNISGAVSGIFHKHKNDTPEMLEQLEQEARVKTKMCDENYKLQLTNTNRIRSAYYSEELPSAIKKTYDLVLEIDNMLKSNLKKYVYFYESSLLSDALLIKPTDVPGMGDIVDYIDNENDLSTYMQSMSKGQESPRYDNIPYAEYEMSPIAQAFANPRPIFGVKLETQLERDKKTIPTILTKCIHIIEDCGLQQEGLYRLSGQMSVINKLQADFDLDAEKVDLKMGIYKDDINNLTGLVKLYLRHIPGGIIPGGCCEKLSSIIDLDQRVTDRVLRHFRYEVEQLPHHNYEILKYLIWHFDKVQAFQEQNMMNTSNLSIVLGPTLVGVDPKENPANQFKSQARVVKFMIDYVREIFPGISKNGSPHSMNGHAKSFSSFRSP</sequence>
<dbReference type="InterPro" id="IPR008936">
    <property type="entry name" value="Rho_GTPase_activation_prot"/>
</dbReference>
<reference evidence="5" key="1">
    <citation type="submission" date="2022-07" db="EMBL/GenBank/DDBJ databases">
        <title>Phylogenomic reconstructions and comparative analyses of Kickxellomycotina fungi.</title>
        <authorList>
            <person name="Reynolds N.K."/>
            <person name="Stajich J.E."/>
            <person name="Barry K."/>
            <person name="Grigoriev I.V."/>
            <person name="Crous P."/>
            <person name="Smith M.E."/>
        </authorList>
    </citation>
    <scope>NUCLEOTIDE SEQUENCE</scope>
    <source>
        <strain evidence="5">NBRC 100468</strain>
    </source>
</reference>
<dbReference type="GO" id="GO:0007165">
    <property type="term" value="P:signal transduction"/>
    <property type="evidence" value="ECO:0007669"/>
    <property type="project" value="InterPro"/>
</dbReference>
<dbReference type="SMART" id="SM00324">
    <property type="entry name" value="RhoGAP"/>
    <property type="match status" value="1"/>
</dbReference>
<evidence type="ECO:0000259" key="4">
    <source>
        <dbReference type="PROSITE" id="PS51741"/>
    </source>
</evidence>
<dbReference type="Pfam" id="PF00620">
    <property type="entry name" value="RhoGAP"/>
    <property type="match status" value="1"/>
</dbReference>
<protein>
    <submittedName>
        <fullName evidence="5">Rho GTPase-activating protein</fullName>
    </submittedName>
</protein>
<dbReference type="Proteomes" id="UP001150538">
    <property type="component" value="Unassembled WGS sequence"/>
</dbReference>
<organism evidence="5 6">
    <name type="scientific">Mycoemilia scoparia</name>
    <dbReference type="NCBI Taxonomy" id="417184"/>
    <lineage>
        <taxon>Eukaryota</taxon>
        <taxon>Fungi</taxon>
        <taxon>Fungi incertae sedis</taxon>
        <taxon>Zoopagomycota</taxon>
        <taxon>Kickxellomycotina</taxon>
        <taxon>Kickxellomycetes</taxon>
        <taxon>Kickxellales</taxon>
        <taxon>Kickxellaceae</taxon>
        <taxon>Mycoemilia</taxon>
    </lineage>
</organism>
<dbReference type="InterPro" id="IPR001060">
    <property type="entry name" value="FCH_dom"/>
</dbReference>
<evidence type="ECO:0000313" key="6">
    <source>
        <dbReference type="Proteomes" id="UP001150538"/>
    </source>
</evidence>
<dbReference type="Gene3D" id="1.20.1270.60">
    <property type="entry name" value="Arfaptin homology (AH) domain/BAR domain"/>
    <property type="match status" value="1"/>
</dbReference>
<keyword evidence="1" id="KW-0343">GTPase activation</keyword>
<dbReference type="PROSITE" id="PS50238">
    <property type="entry name" value="RHOGAP"/>
    <property type="match status" value="1"/>
</dbReference>
<dbReference type="PANTHER" id="PTHR23176">
    <property type="entry name" value="RHO/RAC/CDC GTPASE-ACTIVATING PROTEIN"/>
    <property type="match status" value="1"/>
</dbReference>
<dbReference type="GO" id="GO:0005737">
    <property type="term" value="C:cytoplasm"/>
    <property type="evidence" value="ECO:0007669"/>
    <property type="project" value="TreeGrafter"/>
</dbReference>
<keyword evidence="6" id="KW-1185">Reference proteome</keyword>
<comment type="caution">
    <text evidence="5">The sequence shown here is derived from an EMBL/GenBank/DDBJ whole genome shotgun (WGS) entry which is preliminary data.</text>
</comment>
<name>A0A9W8A781_9FUNG</name>
<dbReference type="AlphaFoldDB" id="A0A9W8A781"/>
<dbReference type="SMART" id="SM00055">
    <property type="entry name" value="FCH"/>
    <property type="match status" value="1"/>
</dbReference>
<evidence type="ECO:0000256" key="2">
    <source>
        <dbReference type="PROSITE-ProRule" id="PRU01077"/>
    </source>
</evidence>
<dbReference type="OrthoDB" id="437889at2759"/>
<dbReference type="Pfam" id="PF00611">
    <property type="entry name" value="FCH"/>
    <property type="match status" value="1"/>
</dbReference>
<evidence type="ECO:0000256" key="1">
    <source>
        <dbReference type="ARBA" id="ARBA00022468"/>
    </source>
</evidence>
<dbReference type="SUPFAM" id="SSF103657">
    <property type="entry name" value="BAR/IMD domain-like"/>
    <property type="match status" value="1"/>
</dbReference>
<feature type="domain" description="Rho-GAP" evidence="3">
    <location>
        <begin position="371"/>
        <end position="563"/>
    </location>
</feature>
<dbReference type="InterPro" id="IPR031160">
    <property type="entry name" value="F_BAR_dom"/>
</dbReference>
<dbReference type="Gene3D" id="1.10.555.10">
    <property type="entry name" value="Rho GTPase activation protein"/>
    <property type="match status" value="1"/>
</dbReference>
<evidence type="ECO:0000259" key="3">
    <source>
        <dbReference type="PROSITE" id="PS50238"/>
    </source>
</evidence>
<feature type="domain" description="F-BAR" evidence="4">
    <location>
        <begin position="40"/>
        <end position="328"/>
    </location>
</feature>
<dbReference type="GO" id="GO:0005096">
    <property type="term" value="F:GTPase activator activity"/>
    <property type="evidence" value="ECO:0007669"/>
    <property type="project" value="UniProtKB-KW"/>
</dbReference>
<dbReference type="InterPro" id="IPR000198">
    <property type="entry name" value="RhoGAP_dom"/>
</dbReference>
<dbReference type="PANTHER" id="PTHR23176:SF128">
    <property type="entry name" value="RHO GTPASE-ACTIVATING PROTEIN RGD1"/>
    <property type="match status" value="1"/>
</dbReference>
<dbReference type="EMBL" id="JANBPU010000023">
    <property type="protein sequence ID" value="KAJ1919671.1"/>
    <property type="molecule type" value="Genomic_DNA"/>
</dbReference>
<proteinExistence type="predicted"/>
<dbReference type="PROSITE" id="PS51741">
    <property type="entry name" value="F_BAR"/>
    <property type="match status" value="1"/>
</dbReference>
<gene>
    <name evidence="5" type="primary">RGD1</name>
    <name evidence="5" type="ORF">H4219_001812</name>
</gene>
<evidence type="ECO:0000313" key="5">
    <source>
        <dbReference type="EMBL" id="KAJ1919671.1"/>
    </source>
</evidence>
<dbReference type="InterPro" id="IPR027267">
    <property type="entry name" value="AH/BAR_dom_sf"/>
</dbReference>
<dbReference type="InterPro" id="IPR050729">
    <property type="entry name" value="Rho-GAP"/>
</dbReference>
<accession>A0A9W8A781</accession>
<dbReference type="SUPFAM" id="SSF48350">
    <property type="entry name" value="GTPase activation domain, GAP"/>
    <property type="match status" value="1"/>
</dbReference>
<keyword evidence="2" id="KW-0175">Coiled coil</keyword>